<feature type="region of interest" description="Disordered" evidence="13">
    <location>
        <begin position="354"/>
        <end position="385"/>
    </location>
</feature>
<dbReference type="InterPro" id="IPR057495">
    <property type="entry name" value="AAA_lid_BCS1"/>
</dbReference>
<evidence type="ECO:0000256" key="11">
    <source>
        <dbReference type="ARBA" id="ARBA00048778"/>
    </source>
</evidence>
<evidence type="ECO:0000256" key="4">
    <source>
        <dbReference type="ARBA" id="ARBA00022741"/>
    </source>
</evidence>
<dbReference type="Proteomes" id="UP000028545">
    <property type="component" value="Unassembled WGS sequence"/>
</dbReference>
<dbReference type="SMART" id="SM01024">
    <property type="entry name" value="BCS1_N"/>
    <property type="match status" value="1"/>
</dbReference>
<dbReference type="HOGENOM" id="CLU_010189_4_4_1"/>
<comment type="similarity">
    <text evidence="2">Belongs to the AAA ATPase family. BCS1 subfamily.</text>
</comment>
<evidence type="ECO:0000256" key="14">
    <source>
        <dbReference type="SAM" id="Phobius"/>
    </source>
</evidence>
<evidence type="ECO:0000256" key="2">
    <source>
        <dbReference type="ARBA" id="ARBA00007448"/>
    </source>
</evidence>
<keyword evidence="10 14" id="KW-0472">Membrane</keyword>
<comment type="caution">
    <text evidence="17">The sequence shown here is derived from an EMBL/GenBank/DDBJ whole genome shotgun (WGS) entry which is preliminary data.</text>
</comment>
<keyword evidence="18" id="KW-1185">Reference proteome</keyword>
<dbReference type="GO" id="GO:0005524">
    <property type="term" value="F:ATP binding"/>
    <property type="evidence" value="ECO:0007669"/>
    <property type="project" value="UniProtKB-KW"/>
</dbReference>
<keyword evidence="4 12" id="KW-0547">Nucleotide-binding</keyword>
<protein>
    <submittedName>
        <fullName evidence="17">Putative BCS1 protein</fullName>
    </submittedName>
</protein>
<dbReference type="SMART" id="SM00382">
    <property type="entry name" value="AAA"/>
    <property type="match status" value="1"/>
</dbReference>
<comment type="catalytic activity">
    <reaction evidence="11">
        <text>ATP + H2O = ADP + phosphate + H(+)</text>
        <dbReference type="Rhea" id="RHEA:13065"/>
        <dbReference type="ChEBI" id="CHEBI:15377"/>
        <dbReference type="ChEBI" id="CHEBI:15378"/>
        <dbReference type="ChEBI" id="CHEBI:30616"/>
        <dbReference type="ChEBI" id="CHEBI:43474"/>
        <dbReference type="ChEBI" id="CHEBI:456216"/>
    </reaction>
    <physiologicalReaction direction="left-to-right" evidence="11">
        <dbReference type="Rhea" id="RHEA:13066"/>
    </physiologicalReaction>
</comment>
<dbReference type="SUPFAM" id="SSF52540">
    <property type="entry name" value="P-loop containing nucleoside triphosphate hydrolases"/>
    <property type="match status" value="1"/>
</dbReference>
<evidence type="ECO:0000313" key="18">
    <source>
        <dbReference type="Proteomes" id="UP000028545"/>
    </source>
</evidence>
<feature type="compositionally biased region" description="Polar residues" evidence="13">
    <location>
        <begin position="354"/>
        <end position="377"/>
    </location>
</feature>
<comment type="subcellular location">
    <subcellularLocation>
        <location evidence="1">Mitochondrion inner membrane</location>
        <topology evidence="1">Single-pass membrane protein</topology>
    </subcellularLocation>
</comment>
<evidence type="ECO:0000256" key="5">
    <source>
        <dbReference type="ARBA" id="ARBA00022792"/>
    </source>
</evidence>
<keyword evidence="8 14" id="KW-1133">Transmembrane helix</keyword>
<dbReference type="Pfam" id="PF25426">
    <property type="entry name" value="AAA_lid_BCS1"/>
    <property type="match status" value="1"/>
</dbReference>
<dbReference type="EMBL" id="JOWA01000098">
    <property type="protein sequence ID" value="KEZ42997.1"/>
    <property type="molecule type" value="Genomic_DNA"/>
</dbReference>
<dbReference type="InterPro" id="IPR050747">
    <property type="entry name" value="Mitochondrial_chaperone_BCS1"/>
</dbReference>
<dbReference type="InterPro" id="IPR003593">
    <property type="entry name" value="AAA+_ATPase"/>
</dbReference>
<evidence type="ECO:0000256" key="13">
    <source>
        <dbReference type="SAM" id="MobiDB-lite"/>
    </source>
</evidence>
<dbReference type="KEGG" id="sapo:SAPIO_CDS5453"/>
<dbReference type="PROSITE" id="PS00674">
    <property type="entry name" value="AAA"/>
    <property type="match status" value="1"/>
</dbReference>
<name>A0A084G6N5_PSEDA</name>
<dbReference type="OrthoDB" id="10251412at2759"/>
<evidence type="ECO:0000259" key="16">
    <source>
        <dbReference type="SMART" id="SM01024"/>
    </source>
</evidence>
<keyword evidence="9" id="KW-0496">Mitochondrion</keyword>
<gene>
    <name evidence="17" type="ORF">SAPIO_CDS5453</name>
</gene>
<feature type="compositionally biased region" description="Low complexity" evidence="13">
    <location>
        <begin position="613"/>
        <end position="630"/>
    </location>
</feature>
<feature type="region of interest" description="Disordered" evidence="13">
    <location>
        <begin position="540"/>
        <end position="638"/>
    </location>
</feature>
<dbReference type="RefSeq" id="XP_016642796.1">
    <property type="nucleotide sequence ID" value="XM_016787781.1"/>
</dbReference>
<sequence length="638" mass="70576">MTSLPSWLGQPRPAASGDVPTSSLVALLDLFFPGFSSLSDAIFKYLGLNLNVYIPVVVLFSGLAFSWSYISGYIWNLVSSHFMSTVEIRVDDEIYNIVMAWVAAQKFAQSSRRFVVNTNLSSRSWFIWRWRDDDEDDEGGASASTEKHRKTLSYTPSFGSHVFWYRGRLLLFQRTQNRNQMYFTPASEREEISIACFGRSPWILKELLLEAKLAYVEKDAKKTLIYRGTFKGASAEPTWERNMSRDTRPLSTVILSADTKKRLLDDMTDYLDPATRRWYSNRGIPYRRGYLLYGPPGTGKSSLSLALAGHFNLRIYIVSLSSIHSNEENLTTLFSELPRRCVVLLEDIDTAGLTNTREQPKAPNTPTTKDLVSTTADQAPGAAPSPVPGRLSLSGLLNILDGVASQEGRILIMTTNHIEKLDKALIRPGRVDMSIEFGWADRDISASIFNAIYTALDADSSMDSDSPADEVSRESAQKKAAANAAVSALASEFATKIPQYEYSPAEIQGYLLRYKRDPEKAVQNVEKWIMEMREQKRVKAAGDSQAKAANTATATNVDESTGTGEEKSEQKQGGSTKKSGGEGHEDSIRAGKDGDVLSAVGTPQVTDDESDSSSRTESSISEPVTPTETPTETRSKIK</sequence>
<evidence type="ECO:0000256" key="6">
    <source>
        <dbReference type="ARBA" id="ARBA00022801"/>
    </source>
</evidence>
<dbReference type="InterPro" id="IPR003959">
    <property type="entry name" value="ATPase_AAA_core"/>
</dbReference>
<evidence type="ECO:0000256" key="8">
    <source>
        <dbReference type="ARBA" id="ARBA00022989"/>
    </source>
</evidence>
<evidence type="ECO:0000256" key="10">
    <source>
        <dbReference type="ARBA" id="ARBA00023136"/>
    </source>
</evidence>
<feature type="transmembrane region" description="Helical" evidence="14">
    <location>
        <begin position="20"/>
        <end position="38"/>
    </location>
</feature>
<keyword evidence="6" id="KW-0378">Hydrolase</keyword>
<feature type="domain" description="BCS1 N-terminal" evidence="16">
    <location>
        <begin position="58"/>
        <end position="253"/>
    </location>
</feature>
<dbReference type="PANTHER" id="PTHR23070">
    <property type="entry name" value="BCS1 AAA-TYPE ATPASE"/>
    <property type="match status" value="1"/>
</dbReference>
<dbReference type="Pfam" id="PF00004">
    <property type="entry name" value="AAA"/>
    <property type="match status" value="2"/>
</dbReference>
<evidence type="ECO:0000256" key="1">
    <source>
        <dbReference type="ARBA" id="ARBA00004434"/>
    </source>
</evidence>
<organism evidence="17 18">
    <name type="scientific">Pseudallescheria apiosperma</name>
    <name type="common">Scedosporium apiospermum</name>
    <dbReference type="NCBI Taxonomy" id="563466"/>
    <lineage>
        <taxon>Eukaryota</taxon>
        <taxon>Fungi</taxon>
        <taxon>Dikarya</taxon>
        <taxon>Ascomycota</taxon>
        <taxon>Pezizomycotina</taxon>
        <taxon>Sordariomycetes</taxon>
        <taxon>Hypocreomycetidae</taxon>
        <taxon>Microascales</taxon>
        <taxon>Microascaceae</taxon>
        <taxon>Scedosporium</taxon>
    </lineage>
</organism>
<dbReference type="OMA" id="YLMFWMA"/>
<feature type="transmembrane region" description="Helical" evidence="14">
    <location>
        <begin position="50"/>
        <end position="75"/>
    </location>
</feature>
<evidence type="ECO:0000313" key="17">
    <source>
        <dbReference type="EMBL" id="KEZ42997.1"/>
    </source>
</evidence>
<dbReference type="AlphaFoldDB" id="A0A084G6N5"/>
<dbReference type="InterPro" id="IPR014851">
    <property type="entry name" value="BCS1_N"/>
</dbReference>
<feature type="compositionally biased region" description="Basic and acidic residues" evidence="13">
    <location>
        <begin position="579"/>
        <end position="595"/>
    </location>
</feature>
<dbReference type="GO" id="GO:0016887">
    <property type="term" value="F:ATP hydrolysis activity"/>
    <property type="evidence" value="ECO:0007669"/>
    <property type="project" value="InterPro"/>
</dbReference>
<dbReference type="VEuPathDB" id="FungiDB:SAPIO_CDS5453"/>
<evidence type="ECO:0000256" key="7">
    <source>
        <dbReference type="ARBA" id="ARBA00022840"/>
    </source>
</evidence>
<dbReference type="GeneID" id="27724525"/>
<keyword evidence="5" id="KW-0999">Mitochondrion inner membrane</keyword>
<dbReference type="InterPro" id="IPR003960">
    <property type="entry name" value="ATPase_AAA_CS"/>
</dbReference>
<reference evidence="17 18" key="1">
    <citation type="journal article" date="2014" name="Genome Announc.">
        <title>Draft genome sequence of the pathogenic fungus Scedosporium apiospermum.</title>
        <authorList>
            <person name="Vandeputte P."/>
            <person name="Ghamrawi S."/>
            <person name="Rechenmann M."/>
            <person name="Iltis A."/>
            <person name="Giraud S."/>
            <person name="Fleury M."/>
            <person name="Thornton C."/>
            <person name="Delhaes L."/>
            <person name="Meyer W."/>
            <person name="Papon N."/>
            <person name="Bouchara J.P."/>
        </authorList>
    </citation>
    <scope>NUCLEOTIDE SEQUENCE [LARGE SCALE GENOMIC DNA]</scope>
    <source>
        <strain evidence="17 18">IHEM 14462</strain>
    </source>
</reference>
<feature type="compositionally biased region" description="Low complexity" evidence="13">
    <location>
        <begin position="546"/>
        <end position="556"/>
    </location>
</feature>
<feature type="domain" description="AAA+ ATPase" evidence="15">
    <location>
        <begin position="286"/>
        <end position="441"/>
    </location>
</feature>
<dbReference type="GO" id="GO:0005743">
    <property type="term" value="C:mitochondrial inner membrane"/>
    <property type="evidence" value="ECO:0007669"/>
    <property type="project" value="UniProtKB-SubCell"/>
</dbReference>
<dbReference type="Gene3D" id="3.40.50.300">
    <property type="entry name" value="P-loop containing nucleotide triphosphate hydrolases"/>
    <property type="match status" value="1"/>
</dbReference>
<evidence type="ECO:0000256" key="3">
    <source>
        <dbReference type="ARBA" id="ARBA00022692"/>
    </source>
</evidence>
<evidence type="ECO:0000256" key="12">
    <source>
        <dbReference type="RuleBase" id="RU003651"/>
    </source>
</evidence>
<keyword evidence="3 14" id="KW-0812">Transmembrane</keyword>
<dbReference type="Pfam" id="PF08740">
    <property type="entry name" value="BCS1_N"/>
    <property type="match status" value="1"/>
</dbReference>
<dbReference type="InterPro" id="IPR027417">
    <property type="entry name" value="P-loop_NTPase"/>
</dbReference>
<keyword evidence="7 12" id="KW-0067">ATP-binding</keyword>
<evidence type="ECO:0000259" key="15">
    <source>
        <dbReference type="SMART" id="SM00382"/>
    </source>
</evidence>
<accession>A0A084G6N5</accession>
<proteinExistence type="inferred from homology"/>
<evidence type="ECO:0000256" key="9">
    <source>
        <dbReference type="ARBA" id="ARBA00023128"/>
    </source>
</evidence>